<evidence type="ECO:0000256" key="8">
    <source>
        <dbReference type="ARBA" id="ARBA00022691"/>
    </source>
</evidence>
<dbReference type="GO" id="GO:0008649">
    <property type="term" value="F:rRNA methyltransferase activity"/>
    <property type="evidence" value="ECO:0007669"/>
    <property type="project" value="InterPro"/>
</dbReference>
<feature type="domain" description="SAM-dependent MTase RsmB/NOP-type" evidence="14">
    <location>
        <begin position="168"/>
        <end position="441"/>
    </location>
</feature>
<keyword evidence="4" id="KW-0963">Cytoplasm</keyword>
<dbReference type="InterPro" id="IPR004573">
    <property type="entry name" value="rRNA_ssu_MeTfrase_B"/>
</dbReference>
<comment type="catalytic activity">
    <reaction evidence="12">
        <text>cytidine(967) in 16S rRNA + S-adenosyl-L-methionine = 5-methylcytidine(967) in 16S rRNA + S-adenosyl-L-homocysteine + H(+)</text>
        <dbReference type="Rhea" id="RHEA:42748"/>
        <dbReference type="Rhea" id="RHEA-COMP:10219"/>
        <dbReference type="Rhea" id="RHEA-COMP:10220"/>
        <dbReference type="ChEBI" id="CHEBI:15378"/>
        <dbReference type="ChEBI" id="CHEBI:57856"/>
        <dbReference type="ChEBI" id="CHEBI:59789"/>
        <dbReference type="ChEBI" id="CHEBI:74483"/>
        <dbReference type="ChEBI" id="CHEBI:82748"/>
        <dbReference type="EC" id="2.1.1.176"/>
    </reaction>
</comment>
<dbReference type="InterPro" id="IPR006027">
    <property type="entry name" value="NusB_RsmB_TIM44"/>
</dbReference>
<keyword evidence="5" id="KW-0698">rRNA processing</keyword>
<dbReference type="PROSITE" id="PS51686">
    <property type="entry name" value="SAM_MT_RSMB_NOP"/>
    <property type="match status" value="1"/>
</dbReference>
<dbReference type="STRING" id="1121331.SAMN02745248_00110"/>
<evidence type="ECO:0000256" key="1">
    <source>
        <dbReference type="ARBA" id="ARBA00002724"/>
    </source>
</evidence>
<keyword evidence="9 13" id="KW-0694">RNA-binding</keyword>
<organism evidence="15 16">
    <name type="scientific">Hathewaya proteolytica DSM 3090</name>
    <dbReference type="NCBI Taxonomy" id="1121331"/>
    <lineage>
        <taxon>Bacteria</taxon>
        <taxon>Bacillati</taxon>
        <taxon>Bacillota</taxon>
        <taxon>Clostridia</taxon>
        <taxon>Eubacteriales</taxon>
        <taxon>Clostridiaceae</taxon>
        <taxon>Hathewaya</taxon>
    </lineage>
</organism>
<dbReference type="InterPro" id="IPR029063">
    <property type="entry name" value="SAM-dependent_MTases_sf"/>
</dbReference>
<dbReference type="InterPro" id="IPR023267">
    <property type="entry name" value="RCMT"/>
</dbReference>
<dbReference type="NCBIfam" id="NF011494">
    <property type="entry name" value="PRK14902.1"/>
    <property type="match status" value="1"/>
</dbReference>
<evidence type="ECO:0000313" key="15">
    <source>
        <dbReference type="EMBL" id="SHJ43683.1"/>
    </source>
</evidence>
<dbReference type="Proteomes" id="UP000183952">
    <property type="component" value="Unassembled WGS sequence"/>
</dbReference>
<evidence type="ECO:0000256" key="9">
    <source>
        <dbReference type="ARBA" id="ARBA00022884"/>
    </source>
</evidence>
<evidence type="ECO:0000259" key="14">
    <source>
        <dbReference type="PROSITE" id="PS51686"/>
    </source>
</evidence>
<dbReference type="SUPFAM" id="SSF53335">
    <property type="entry name" value="S-adenosyl-L-methionine-dependent methyltransferases"/>
    <property type="match status" value="1"/>
</dbReference>
<keyword evidence="7 13" id="KW-0808">Transferase</keyword>
<name>A0A1M6JAK3_9CLOT</name>
<accession>A0A1M6JAK3</accession>
<dbReference type="FunFam" id="1.10.940.10:FF:000006">
    <property type="entry name" value="16S rRNA (Cytosine(967)-C(5))-methyltransferase RsmB"/>
    <property type="match status" value="1"/>
</dbReference>
<evidence type="ECO:0000313" key="16">
    <source>
        <dbReference type="Proteomes" id="UP000183952"/>
    </source>
</evidence>
<keyword evidence="16" id="KW-1185">Reference proteome</keyword>
<dbReference type="Pfam" id="PF01189">
    <property type="entry name" value="Methyltr_RsmB-F"/>
    <property type="match status" value="1"/>
</dbReference>
<evidence type="ECO:0000256" key="5">
    <source>
        <dbReference type="ARBA" id="ARBA00022552"/>
    </source>
</evidence>
<evidence type="ECO:0000256" key="7">
    <source>
        <dbReference type="ARBA" id="ARBA00022679"/>
    </source>
</evidence>
<evidence type="ECO:0000256" key="2">
    <source>
        <dbReference type="ARBA" id="ARBA00004496"/>
    </source>
</evidence>
<dbReference type="Gene3D" id="3.40.50.150">
    <property type="entry name" value="Vaccinia Virus protein VP39"/>
    <property type="match status" value="1"/>
</dbReference>
<proteinExistence type="inferred from homology"/>
<evidence type="ECO:0000256" key="4">
    <source>
        <dbReference type="ARBA" id="ARBA00022490"/>
    </source>
</evidence>
<feature type="active site" description="Nucleophile" evidence="13">
    <location>
        <position position="380"/>
    </location>
</feature>
<dbReference type="PANTHER" id="PTHR22807:SF53">
    <property type="entry name" value="RIBOSOMAL RNA SMALL SUBUNIT METHYLTRANSFERASE B-RELATED"/>
    <property type="match status" value="1"/>
</dbReference>
<dbReference type="GO" id="GO:0006355">
    <property type="term" value="P:regulation of DNA-templated transcription"/>
    <property type="evidence" value="ECO:0007669"/>
    <property type="project" value="InterPro"/>
</dbReference>
<dbReference type="NCBIfam" id="TIGR00563">
    <property type="entry name" value="rsmB"/>
    <property type="match status" value="1"/>
</dbReference>
<dbReference type="SUPFAM" id="SSF48013">
    <property type="entry name" value="NusB-like"/>
    <property type="match status" value="1"/>
</dbReference>
<dbReference type="InterPro" id="IPR054728">
    <property type="entry name" value="RsmB-like_ferredoxin"/>
</dbReference>
<keyword evidence="6 13" id="KW-0489">Methyltransferase</keyword>
<feature type="binding site" evidence="13">
    <location>
        <position position="327"/>
    </location>
    <ligand>
        <name>S-adenosyl-L-methionine</name>
        <dbReference type="ChEBI" id="CHEBI:59789"/>
    </ligand>
</feature>
<dbReference type="AlphaFoldDB" id="A0A1M6JAK3"/>
<dbReference type="Gene3D" id="1.10.940.10">
    <property type="entry name" value="NusB-like"/>
    <property type="match status" value="1"/>
</dbReference>
<gene>
    <name evidence="15" type="ORF">SAMN02745248_00110</name>
</gene>
<dbReference type="GO" id="GO:0003723">
    <property type="term" value="F:RNA binding"/>
    <property type="evidence" value="ECO:0007669"/>
    <property type="project" value="UniProtKB-UniRule"/>
</dbReference>
<reference evidence="15 16" key="1">
    <citation type="submission" date="2016-11" db="EMBL/GenBank/DDBJ databases">
        <authorList>
            <person name="Jaros S."/>
            <person name="Januszkiewicz K."/>
            <person name="Wedrychowicz H."/>
        </authorList>
    </citation>
    <scope>NUCLEOTIDE SEQUENCE [LARGE SCALE GENOMIC DNA]</scope>
    <source>
        <strain evidence="15 16">DSM 3090</strain>
    </source>
</reference>
<comment type="function">
    <text evidence="1">Specifically methylates the cytosine at position 967 (m5C967) of 16S rRNA.</text>
</comment>
<evidence type="ECO:0000256" key="11">
    <source>
        <dbReference type="ARBA" id="ARBA00031088"/>
    </source>
</evidence>
<evidence type="ECO:0000256" key="13">
    <source>
        <dbReference type="PROSITE-ProRule" id="PRU01023"/>
    </source>
</evidence>
<feature type="binding site" evidence="13">
    <location>
        <begin position="258"/>
        <end position="264"/>
    </location>
    <ligand>
        <name>S-adenosyl-L-methionine</name>
        <dbReference type="ChEBI" id="CHEBI:59789"/>
    </ligand>
</feature>
<feature type="binding site" evidence="13">
    <location>
        <position position="282"/>
    </location>
    <ligand>
        <name>S-adenosyl-L-methionine</name>
        <dbReference type="ChEBI" id="CHEBI:59789"/>
    </ligand>
</feature>
<dbReference type="RefSeq" id="WP_072901143.1">
    <property type="nucleotide sequence ID" value="NZ_FRAD01000003.1"/>
</dbReference>
<dbReference type="EC" id="2.1.1.176" evidence="3"/>
<comment type="subcellular location">
    <subcellularLocation>
        <location evidence="2">Cytoplasm</location>
    </subcellularLocation>
</comment>
<feature type="binding site" evidence="13">
    <location>
        <position position="309"/>
    </location>
    <ligand>
        <name>S-adenosyl-L-methionine</name>
        <dbReference type="ChEBI" id="CHEBI:59789"/>
    </ligand>
</feature>
<evidence type="ECO:0000256" key="10">
    <source>
        <dbReference type="ARBA" id="ARBA00030399"/>
    </source>
</evidence>
<dbReference type="InterPro" id="IPR035926">
    <property type="entry name" value="NusB-like_sf"/>
</dbReference>
<dbReference type="GO" id="GO:0005737">
    <property type="term" value="C:cytoplasm"/>
    <property type="evidence" value="ECO:0007669"/>
    <property type="project" value="UniProtKB-SubCell"/>
</dbReference>
<comment type="similarity">
    <text evidence="13">Belongs to the class I-like SAM-binding methyltransferase superfamily. RsmB/NOP family.</text>
</comment>
<dbReference type="CDD" id="cd02440">
    <property type="entry name" value="AdoMet_MTases"/>
    <property type="match status" value="1"/>
</dbReference>
<protein>
    <recommendedName>
        <fullName evidence="3">16S rRNA (cytosine(967)-C(5))-methyltransferase</fullName>
        <ecNumber evidence="3">2.1.1.176</ecNumber>
    </recommendedName>
    <alternativeName>
        <fullName evidence="10">16S rRNA m5C967 methyltransferase</fullName>
    </alternativeName>
    <alternativeName>
        <fullName evidence="11">rRNA (cytosine-C(5)-)-methyltransferase RsmB</fullName>
    </alternativeName>
</protein>
<dbReference type="PRINTS" id="PR02008">
    <property type="entry name" value="RCMTFAMILY"/>
</dbReference>
<dbReference type="OrthoDB" id="9810297at2"/>
<evidence type="ECO:0000256" key="3">
    <source>
        <dbReference type="ARBA" id="ARBA00012140"/>
    </source>
</evidence>
<sequence>MNSREIAVEIINQVLYKNAYSNITLNMYLNKYKDMSKEDKSLITEIVYGTLKYKLIIDETLNYYLREGVDSLDKITLSILRISIYQFKYLDKIPDFAIVNEAVNICKKLRGIKESKLVNGVLRNYMRKGEPHLKCESYEEKISYKFSFPQWIIKLYKEQYGEHTMIKILEGSNIRPAVTVRANLLKAQYNEIFDMLCQENYEVEESDVCPEGIIIKHGSSIEKNRLFKEGYITPQDESAMLVAPLMGVKANDRVIDMCSAPGGKTTHLAEIMQNKGEILAFDIHEHKIKLIKENAERLGIDIIKASINDAEHFYEELSCYADCVLVDAPCSGLGIIRKKPEIKWNKAEKQLNELCNLQKTTLQNAARYVKKGGTLIYSTCTLNMKENDGIIDDFIKNNEEYHIEPLYIGKNENILYSNLGTITILPNEYMDGFFICKLKRV</sequence>
<dbReference type="EMBL" id="FRAD01000003">
    <property type="protein sequence ID" value="SHJ43683.1"/>
    <property type="molecule type" value="Genomic_DNA"/>
</dbReference>
<dbReference type="Pfam" id="PF01029">
    <property type="entry name" value="NusB"/>
    <property type="match status" value="1"/>
</dbReference>
<dbReference type="InterPro" id="IPR049560">
    <property type="entry name" value="MeTrfase_RsmB-F_NOP2_cat"/>
</dbReference>
<dbReference type="Pfam" id="PF22458">
    <property type="entry name" value="RsmF-B_ferredox"/>
    <property type="match status" value="1"/>
</dbReference>
<evidence type="ECO:0000256" key="6">
    <source>
        <dbReference type="ARBA" id="ARBA00022603"/>
    </source>
</evidence>
<evidence type="ECO:0000256" key="12">
    <source>
        <dbReference type="ARBA" id="ARBA00047283"/>
    </source>
</evidence>
<dbReference type="PANTHER" id="PTHR22807">
    <property type="entry name" value="NOP2 YEAST -RELATED NOL1/NOP2/FMU SUN DOMAIN-CONTAINING"/>
    <property type="match status" value="1"/>
</dbReference>
<dbReference type="FunFam" id="3.40.50.150:FF:000022">
    <property type="entry name" value="Ribosomal RNA small subunit methyltransferase B"/>
    <property type="match status" value="1"/>
</dbReference>
<dbReference type="InterPro" id="IPR001678">
    <property type="entry name" value="MeTrfase_RsmB-F_NOP2_dom"/>
</dbReference>
<keyword evidence="8 13" id="KW-0949">S-adenosyl-L-methionine</keyword>